<sequence length="303" mass="34064">MVGKDTENHVSILLKAGNVKLFYDQIAGHGQILHAEDSKMLFKPLAEREHSFYEEASNHPLLKSFIPQFYGTLKLNRDASSSNEILEEPGSFICLENLVCGFENPCIMDIKIGTRTHDIDATPEKTARMEAKAKQRTTCRLGLTVLGMSRPGMPALKIDWADKLTTESVVSEALAPFFAPAESAVSPEYRRFIINQFIAEIKEYRDVIRSSETRMFSSSLLFVYDTSKSRYAAFLQKSVPEKSGMISCDDNSDSDQEPENADALLDMKAIDFAHSHWVPGQGPDEQYLFGLDNLIRLLQQLLE</sequence>
<dbReference type="InterPro" id="IPR038286">
    <property type="entry name" value="IPK_sf"/>
</dbReference>
<organism evidence="5 6">
    <name type="scientific">Coemansia asiatica</name>
    <dbReference type="NCBI Taxonomy" id="1052880"/>
    <lineage>
        <taxon>Eukaryota</taxon>
        <taxon>Fungi</taxon>
        <taxon>Fungi incertae sedis</taxon>
        <taxon>Zoopagomycota</taxon>
        <taxon>Kickxellomycotina</taxon>
        <taxon>Kickxellomycetes</taxon>
        <taxon>Kickxellales</taxon>
        <taxon>Kickxellaceae</taxon>
        <taxon>Coemansia</taxon>
    </lineage>
</organism>
<comment type="similarity">
    <text evidence="1 4">Belongs to the inositol phosphokinase (IPK) family.</text>
</comment>
<dbReference type="GO" id="GO:0008440">
    <property type="term" value="F:inositol-1,4,5-trisphosphate 3-kinase activity"/>
    <property type="evidence" value="ECO:0007669"/>
    <property type="project" value="TreeGrafter"/>
</dbReference>
<proteinExistence type="inferred from homology"/>
<dbReference type="PANTHER" id="PTHR12400">
    <property type="entry name" value="INOSITOL POLYPHOSPHATE KINASE"/>
    <property type="match status" value="1"/>
</dbReference>
<dbReference type="GO" id="GO:0032958">
    <property type="term" value="P:inositol phosphate biosynthetic process"/>
    <property type="evidence" value="ECO:0007669"/>
    <property type="project" value="InterPro"/>
</dbReference>
<dbReference type="Pfam" id="PF03770">
    <property type="entry name" value="IPK"/>
    <property type="match status" value="1"/>
</dbReference>
<evidence type="ECO:0000256" key="4">
    <source>
        <dbReference type="RuleBase" id="RU363090"/>
    </source>
</evidence>
<keyword evidence="3 4" id="KW-0418">Kinase</keyword>
<dbReference type="PANTHER" id="PTHR12400:SF103">
    <property type="entry name" value="INOSITOL POLYPHOSPHATE MULTIKINASE"/>
    <property type="match status" value="1"/>
</dbReference>
<gene>
    <name evidence="5" type="ORF">LPJ64_000976</name>
</gene>
<dbReference type="EMBL" id="JANBOH010000023">
    <property type="protein sequence ID" value="KAJ1647671.1"/>
    <property type="molecule type" value="Genomic_DNA"/>
</dbReference>
<dbReference type="GO" id="GO:0005737">
    <property type="term" value="C:cytoplasm"/>
    <property type="evidence" value="ECO:0007669"/>
    <property type="project" value="TreeGrafter"/>
</dbReference>
<evidence type="ECO:0000256" key="2">
    <source>
        <dbReference type="ARBA" id="ARBA00022679"/>
    </source>
</evidence>
<dbReference type="Gene3D" id="3.30.470.160">
    <property type="entry name" value="Inositol polyphosphate kinase"/>
    <property type="match status" value="1"/>
</dbReference>
<dbReference type="AlphaFoldDB" id="A0A9W7XRK3"/>
<dbReference type="EC" id="2.7.-.-" evidence="4"/>
<dbReference type="Proteomes" id="UP001145021">
    <property type="component" value="Unassembled WGS sequence"/>
</dbReference>
<dbReference type="SUPFAM" id="SSF56104">
    <property type="entry name" value="SAICAR synthase-like"/>
    <property type="match status" value="1"/>
</dbReference>
<dbReference type="GO" id="GO:0005634">
    <property type="term" value="C:nucleus"/>
    <property type="evidence" value="ECO:0007669"/>
    <property type="project" value="TreeGrafter"/>
</dbReference>
<comment type="caution">
    <text evidence="5">The sequence shown here is derived from an EMBL/GenBank/DDBJ whole genome shotgun (WGS) entry which is preliminary data.</text>
</comment>
<evidence type="ECO:0000256" key="3">
    <source>
        <dbReference type="ARBA" id="ARBA00022777"/>
    </source>
</evidence>
<dbReference type="GO" id="GO:0000824">
    <property type="term" value="F:inositol-1,4,5,6-tetrakisphosphate 3-kinase activity"/>
    <property type="evidence" value="ECO:0007669"/>
    <property type="project" value="TreeGrafter"/>
</dbReference>
<dbReference type="InterPro" id="IPR005522">
    <property type="entry name" value="IPK"/>
</dbReference>
<accession>A0A9W7XRK3</accession>
<protein>
    <recommendedName>
        <fullName evidence="4">Kinase</fullName>
        <ecNumber evidence="4">2.7.-.-</ecNumber>
    </recommendedName>
</protein>
<evidence type="ECO:0000256" key="1">
    <source>
        <dbReference type="ARBA" id="ARBA00007374"/>
    </source>
</evidence>
<evidence type="ECO:0000313" key="6">
    <source>
        <dbReference type="Proteomes" id="UP001145021"/>
    </source>
</evidence>
<keyword evidence="6" id="KW-1185">Reference proteome</keyword>
<name>A0A9W7XRK3_9FUNG</name>
<evidence type="ECO:0000313" key="5">
    <source>
        <dbReference type="EMBL" id="KAJ1647671.1"/>
    </source>
</evidence>
<dbReference type="GO" id="GO:0046854">
    <property type="term" value="P:phosphatidylinositol phosphate biosynthetic process"/>
    <property type="evidence" value="ECO:0007669"/>
    <property type="project" value="TreeGrafter"/>
</dbReference>
<keyword evidence="2 4" id="KW-0808">Transferase</keyword>
<reference evidence="5" key="1">
    <citation type="submission" date="2022-07" db="EMBL/GenBank/DDBJ databases">
        <title>Phylogenomic reconstructions and comparative analyses of Kickxellomycotina fungi.</title>
        <authorList>
            <person name="Reynolds N.K."/>
            <person name="Stajich J.E."/>
            <person name="Barry K."/>
            <person name="Grigoriev I.V."/>
            <person name="Crous P."/>
            <person name="Smith M.E."/>
        </authorList>
    </citation>
    <scope>NUCLEOTIDE SEQUENCE</scope>
    <source>
        <strain evidence="5">NBRC 105413</strain>
    </source>
</reference>